<dbReference type="EMBL" id="PZJJ01000001">
    <property type="protein sequence ID" value="PTL40511.1"/>
    <property type="molecule type" value="Genomic_DNA"/>
</dbReference>
<dbReference type="GO" id="GO:0003700">
    <property type="term" value="F:DNA-binding transcription factor activity"/>
    <property type="evidence" value="ECO:0007669"/>
    <property type="project" value="TreeGrafter"/>
</dbReference>
<dbReference type="Proteomes" id="UP000240509">
    <property type="component" value="Unassembled WGS sequence"/>
</dbReference>
<dbReference type="InterPro" id="IPR050807">
    <property type="entry name" value="TransReg_Diox_bact_type"/>
</dbReference>
<name>A0A2T4UAT1_9BACI</name>
<evidence type="ECO:0000313" key="4">
    <source>
        <dbReference type="EMBL" id="PTL40511.1"/>
    </source>
</evidence>
<keyword evidence="5" id="KW-1185">Reference proteome</keyword>
<dbReference type="InterPro" id="IPR036281">
    <property type="entry name" value="SinR/SinI_dimer_dom_sf"/>
</dbReference>
<evidence type="ECO:0000313" key="5">
    <source>
        <dbReference type="Proteomes" id="UP000240509"/>
    </source>
</evidence>
<proteinExistence type="predicted"/>
<dbReference type="GO" id="GO:0003677">
    <property type="term" value="F:DNA binding"/>
    <property type="evidence" value="ECO:0007669"/>
    <property type="project" value="UniProtKB-KW"/>
</dbReference>
<reference evidence="4 5" key="1">
    <citation type="submission" date="2018-03" db="EMBL/GenBank/DDBJ databases">
        <title>Alkalicoccus saliphilus sp. nov., isolated from a mineral pool.</title>
        <authorList>
            <person name="Zhao B."/>
        </authorList>
    </citation>
    <scope>NUCLEOTIDE SEQUENCE [LARGE SCALE GENOMIC DNA]</scope>
    <source>
        <strain evidence="4 5">6AG</strain>
    </source>
</reference>
<keyword evidence="1" id="KW-0238">DNA-binding</keyword>
<dbReference type="PROSITE" id="PS50943">
    <property type="entry name" value="HTH_CROC1"/>
    <property type="match status" value="1"/>
</dbReference>
<evidence type="ECO:0000259" key="3">
    <source>
        <dbReference type="PROSITE" id="PS51500"/>
    </source>
</evidence>
<dbReference type="RefSeq" id="WP_107583058.1">
    <property type="nucleotide sequence ID" value="NZ_PZJJ01000001.1"/>
</dbReference>
<gene>
    <name evidence="4" type="ORF">C6Y45_00990</name>
</gene>
<dbReference type="GO" id="GO:0046983">
    <property type="term" value="F:protein dimerization activity"/>
    <property type="evidence" value="ECO:0007669"/>
    <property type="project" value="InterPro"/>
</dbReference>
<evidence type="ECO:0000256" key="1">
    <source>
        <dbReference type="ARBA" id="ARBA00023125"/>
    </source>
</evidence>
<feature type="domain" description="HTH cro/C1-type" evidence="2">
    <location>
        <begin position="6"/>
        <end position="61"/>
    </location>
</feature>
<sequence length="112" mass="12654">MIGARVRQFRTARGLTMSELADRAGVAKSYLSAIERDLQTNPSIQFIEKIANVLDVDINALLKDEAATNSSDETAALDEEWQKLIAEAMESGVSKEEFKDFLEYNKWKLKQK</sequence>
<dbReference type="InterPro" id="IPR010981">
    <property type="entry name" value="SinR/SinI_dimer_dom"/>
</dbReference>
<feature type="domain" description="Sin" evidence="3">
    <location>
        <begin position="68"/>
        <end position="106"/>
    </location>
</feature>
<dbReference type="AlphaFoldDB" id="A0A2T4UAT1"/>
<dbReference type="InterPro" id="IPR010982">
    <property type="entry name" value="Lambda_DNA-bd_dom_sf"/>
</dbReference>
<dbReference type="OrthoDB" id="1859224at2"/>
<evidence type="ECO:0000259" key="2">
    <source>
        <dbReference type="PROSITE" id="PS50943"/>
    </source>
</evidence>
<dbReference type="SMART" id="SM00530">
    <property type="entry name" value="HTH_XRE"/>
    <property type="match status" value="1"/>
</dbReference>
<dbReference type="PANTHER" id="PTHR46797:SF13">
    <property type="entry name" value="HTH-TYPE TRANSCRIPTIONAL REGULATOR SINR"/>
    <property type="match status" value="1"/>
</dbReference>
<dbReference type="SUPFAM" id="SSF47413">
    <property type="entry name" value="lambda repressor-like DNA-binding domains"/>
    <property type="match status" value="1"/>
</dbReference>
<organism evidence="4 5">
    <name type="scientific">Alkalicoccus saliphilus</name>
    <dbReference type="NCBI Taxonomy" id="200989"/>
    <lineage>
        <taxon>Bacteria</taxon>
        <taxon>Bacillati</taxon>
        <taxon>Bacillota</taxon>
        <taxon>Bacilli</taxon>
        <taxon>Bacillales</taxon>
        <taxon>Bacillaceae</taxon>
        <taxon>Alkalicoccus</taxon>
    </lineage>
</organism>
<accession>A0A2T4UAT1</accession>
<dbReference type="Pfam" id="PF08671">
    <property type="entry name" value="SinI"/>
    <property type="match status" value="1"/>
</dbReference>
<dbReference type="SUPFAM" id="SSF47406">
    <property type="entry name" value="SinR repressor dimerisation domain-like"/>
    <property type="match status" value="1"/>
</dbReference>
<comment type="caution">
    <text evidence="4">The sequence shown here is derived from an EMBL/GenBank/DDBJ whole genome shotgun (WGS) entry which is preliminary data.</text>
</comment>
<dbReference type="PROSITE" id="PS51500">
    <property type="entry name" value="SIN"/>
    <property type="match status" value="1"/>
</dbReference>
<dbReference type="InterPro" id="IPR001387">
    <property type="entry name" value="Cro/C1-type_HTH"/>
</dbReference>
<dbReference type="Gene3D" id="1.10.260.40">
    <property type="entry name" value="lambda repressor-like DNA-binding domains"/>
    <property type="match status" value="1"/>
</dbReference>
<dbReference type="Pfam" id="PF01381">
    <property type="entry name" value="HTH_3"/>
    <property type="match status" value="1"/>
</dbReference>
<dbReference type="CDD" id="cd00093">
    <property type="entry name" value="HTH_XRE"/>
    <property type="match status" value="1"/>
</dbReference>
<protein>
    <submittedName>
        <fullName evidence="4">Transcriptional regulator</fullName>
    </submittedName>
</protein>
<dbReference type="GO" id="GO:0005829">
    <property type="term" value="C:cytosol"/>
    <property type="evidence" value="ECO:0007669"/>
    <property type="project" value="TreeGrafter"/>
</dbReference>
<dbReference type="PANTHER" id="PTHR46797">
    <property type="entry name" value="HTH-TYPE TRANSCRIPTIONAL REGULATOR"/>
    <property type="match status" value="1"/>
</dbReference>